<evidence type="ECO:0000313" key="1">
    <source>
        <dbReference type="EMBL" id="QOC56084.1"/>
    </source>
</evidence>
<evidence type="ECO:0000313" key="2">
    <source>
        <dbReference type="Proteomes" id="UP000516645"/>
    </source>
</evidence>
<dbReference type="GeneID" id="65128416"/>
<reference evidence="1 2" key="1">
    <citation type="submission" date="2020-07" db="EMBL/GenBank/DDBJ databases">
        <authorList>
            <person name="Bortz R.L."/>
            <person name="Bai C."/>
            <person name="Brody A."/>
            <person name="Douse D."/>
            <person name="Feder N.M."/>
            <person name="Fischer E."/>
            <person name="Kim I."/>
            <person name="Kornbau S."/>
            <person name="Malek C.E."/>
            <person name="Menendez J.A."/>
            <person name="Moore R.J."/>
            <person name="Pinkovsky V.I."/>
            <person name="Raghavan D."/>
            <person name="Reznik A.S."/>
            <person name="Sciarra A.R."/>
            <person name="Starinsky S.F."/>
            <person name="Vaughan O."/>
            <person name="Walker S.E."/>
            <person name="Wiemann J."/>
            <person name="Butela K.A."/>
            <person name="Garlena R.A."/>
            <person name="Russell D.A."/>
            <person name="Pope W.H."/>
            <person name="Jacobs-Sera D."/>
            <person name="Hatfull G.F."/>
        </authorList>
    </citation>
    <scope>NUCLEOTIDE SEQUENCE [LARGE SCALE GENOMIC DNA]</scope>
</reference>
<dbReference type="RefSeq" id="YP_010110126.1">
    <property type="nucleotide sequence ID" value="NC_055867.1"/>
</dbReference>
<dbReference type="EMBL" id="MT771343">
    <property type="protein sequence ID" value="QOC56084.1"/>
    <property type="molecule type" value="Genomic_DNA"/>
</dbReference>
<keyword evidence="2" id="KW-1185">Reference proteome</keyword>
<dbReference type="Proteomes" id="UP000516645">
    <property type="component" value="Segment"/>
</dbReference>
<gene>
    <name evidence="1" type="primary">86</name>
    <name evidence="1" type="ORF">SEA_CLOWN_86</name>
</gene>
<organism evidence="1 2">
    <name type="scientific">Gordonia phage Clown</name>
    <dbReference type="NCBI Taxonomy" id="2759393"/>
    <lineage>
        <taxon>Viruses</taxon>
        <taxon>Duplodnaviria</taxon>
        <taxon>Heunggongvirae</taxon>
        <taxon>Uroviricota</taxon>
        <taxon>Caudoviricetes</taxon>
        <taxon>Stackebrandtviridae</taxon>
        <taxon>Frickvirinae</taxon>
        <taxon>Clownvirus</taxon>
        <taxon>Clownvirus clown</taxon>
    </lineage>
</organism>
<name>A0A7L7SQ36_9CAUD</name>
<proteinExistence type="predicted"/>
<dbReference type="KEGG" id="vg:65128416"/>
<protein>
    <submittedName>
        <fullName evidence="1">Uncharacterized protein</fullName>
    </submittedName>
</protein>
<accession>A0A7L7SQ36</accession>
<sequence>MTSTPSIGALVHYTEDGTTAPAIITGVRPDGGVYLTVFPVGQMPLPVVDDLGLPITIYEAAQPVEGAWNWPLQVRTTEMVAMDEASLQTEIARRRAAQEFQPTIVAD</sequence>